<dbReference type="RefSeq" id="WP_194451755.1">
    <property type="nucleotide sequence ID" value="NZ_CP063849.1"/>
</dbReference>
<reference evidence="3 4" key="1">
    <citation type="submission" date="2020-10" db="EMBL/GenBank/DDBJ databases">
        <title>Complete genome sequence of Paludibaculum fermentans P105T, a facultatively anaerobic acidobacterium capable of dissimilatory Fe(III) reduction.</title>
        <authorList>
            <person name="Dedysh S.N."/>
            <person name="Beletsky A.V."/>
            <person name="Kulichevskaya I.S."/>
            <person name="Mardanov A.V."/>
            <person name="Ravin N.V."/>
        </authorList>
    </citation>
    <scope>NUCLEOTIDE SEQUENCE [LARGE SCALE GENOMIC DNA]</scope>
    <source>
        <strain evidence="3 4">P105</strain>
    </source>
</reference>
<evidence type="ECO:0000313" key="3">
    <source>
        <dbReference type="EMBL" id="QOY90091.1"/>
    </source>
</evidence>
<dbReference type="Gene3D" id="2.30.40.10">
    <property type="entry name" value="Urease, subunit C, domain 1"/>
    <property type="match status" value="1"/>
</dbReference>
<name>A0A7S7NUJ0_PALFE</name>
<dbReference type="InterPro" id="IPR011059">
    <property type="entry name" value="Metal-dep_hydrolase_composite"/>
</dbReference>
<dbReference type="Gene3D" id="3.20.20.140">
    <property type="entry name" value="Metal-dependent hydrolases"/>
    <property type="match status" value="1"/>
</dbReference>
<dbReference type="InterPro" id="IPR032466">
    <property type="entry name" value="Metal_Hydrolase"/>
</dbReference>
<dbReference type="SUPFAM" id="SSF51556">
    <property type="entry name" value="Metallo-dependent hydrolases"/>
    <property type="match status" value="1"/>
</dbReference>
<dbReference type="Proteomes" id="UP000593892">
    <property type="component" value="Chromosome"/>
</dbReference>
<dbReference type="EMBL" id="CP063849">
    <property type="protein sequence ID" value="QOY90091.1"/>
    <property type="molecule type" value="Genomic_DNA"/>
</dbReference>
<dbReference type="AlphaFoldDB" id="A0A7S7NUJ0"/>
<keyword evidence="3" id="KW-0378">Hydrolase</keyword>
<feature type="signal peptide" evidence="1">
    <location>
        <begin position="1"/>
        <end position="17"/>
    </location>
</feature>
<dbReference type="SUPFAM" id="SSF51338">
    <property type="entry name" value="Composite domain of metallo-dependent hydrolases"/>
    <property type="match status" value="1"/>
</dbReference>
<accession>A0A7S7NUJ0</accession>
<feature type="chain" id="PRO_5032657006" evidence="1">
    <location>
        <begin position="18"/>
        <end position="430"/>
    </location>
</feature>
<gene>
    <name evidence="3" type="ORF">IRI77_09095</name>
</gene>
<evidence type="ECO:0000256" key="1">
    <source>
        <dbReference type="SAM" id="SignalP"/>
    </source>
</evidence>
<sequence>MRLAIPLGLLLVCGLSAQTTPVAFTGAHIIPIAGNEISNGVLVVQNGKIVAVGATGSVTIPAGAQRVDATGKVIMPGIVDSHSHIGSVEGGDGSAPIQPEVRVLDAVNVRATTMQKARSGGVTTVNVMPGSGHLSSGQTLYLKLRPGNTIDDLLIKLPDGRIAGGLKMANGTNPRRAAPFPGTRAKSAALVREQFIKAQEYKAKIAAAGTDASKLPARDLKLETLVEVLDGKRVVQFHTHRHDDILTVLRLANEFKFRVVLHHVSDGWMVADEIAKAKVPVSLIVVDSPGGKLEAKDMNMASGAILEKAGVMVGFHTDDGVTDSRLFLREAALSVRAGMSREKALYGMTMANARILDLDARVGTLEAGKDADFLLMSGDPLSVYSHVLETWVEGVKVFDRSDPKDHLLAVGGYGASRNDEIYVDECEVER</sequence>
<protein>
    <submittedName>
        <fullName evidence="3">Amidohydrolase family protein</fullName>
    </submittedName>
</protein>
<dbReference type="PANTHER" id="PTHR43135:SF3">
    <property type="entry name" value="ALPHA-D-RIBOSE 1-METHYLPHOSPHONATE 5-TRIPHOSPHATE DIPHOSPHATASE"/>
    <property type="match status" value="1"/>
</dbReference>
<dbReference type="PANTHER" id="PTHR43135">
    <property type="entry name" value="ALPHA-D-RIBOSE 1-METHYLPHOSPHONATE 5-TRIPHOSPHATE DIPHOSPHATASE"/>
    <property type="match status" value="1"/>
</dbReference>
<keyword evidence="1" id="KW-0732">Signal</keyword>
<keyword evidence="4" id="KW-1185">Reference proteome</keyword>
<proteinExistence type="predicted"/>
<dbReference type="InterPro" id="IPR006680">
    <property type="entry name" value="Amidohydro-rel"/>
</dbReference>
<evidence type="ECO:0000259" key="2">
    <source>
        <dbReference type="Pfam" id="PF01979"/>
    </source>
</evidence>
<dbReference type="KEGG" id="pfer:IRI77_09095"/>
<dbReference type="GO" id="GO:0016810">
    <property type="term" value="F:hydrolase activity, acting on carbon-nitrogen (but not peptide) bonds"/>
    <property type="evidence" value="ECO:0007669"/>
    <property type="project" value="InterPro"/>
</dbReference>
<organism evidence="3 4">
    <name type="scientific">Paludibaculum fermentans</name>
    <dbReference type="NCBI Taxonomy" id="1473598"/>
    <lineage>
        <taxon>Bacteria</taxon>
        <taxon>Pseudomonadati</taxon>
        <taxon>Acidobacteriota</taxon>
        <taxon>Terriglobia</taxon>
        <taxon>Bryobacterales</taxon>
        <taxon>Bryobacteraceae</taxon>
        <taxon>Paludibaculum</taxon>
    </lineage>
</organism>
<feature type="domain" description="Amidohydrolase-related" evidence="2">
    <location>
        <begin position="73"/>
        <end position="385"/>
    </location>
</feature>
<dbReference type="Pfam" id="PF01979">
    <property type="entry name" value="Amidohydro_1"/>
    <property type="match status" value="1"/>
</dbReference>
<evidence type="ECO:0000313" key="4">
    <source>
        <dbReference type="Proteomes" id="UP000593892"/>
    </source>
</evidence>
<dbReference type="InterPro" id="IPR051781">
    <property type="entry name" value="Metallo-dep_Hydrolase"/>
</dbReference>